<dbReference type="EMBL" id="AP018711">
    <property type="protein sequence ID" value="BBE34454.1"/>
    <property type="molecule type" value="Genomic_DNA"/>
</dbReference>
<dbReference type="Proteomes" id="UP000275727">
    <property type="component" value="Chromosome"/>
</dbReference>
<evidence type="ECO:0000256" key="3">
    <source>
        <dbReference type="ARBA" id="ARBA00022475"/>
    </source>
</evidence>
<evidence type="ECO:0000256" key="1">
    <source>
        <dbReference type="ARBA" id="ARBA00004651"/>
    </source>
</evidence>
<dbReference type="RefSeq" id="WP_121047923.1">
    <property type="nucleotide sequence ID" value="NZ_AP018711.1"/>
</dbReference>
<evidence type="ECO:0000256" key="4">
    <source>
        <dbReference type="ARBA" id="ARBA00022692"/>
    </source>
</evidence>
<keyword evidence="5 7" id="KW-1133">Transmembrane helix</keyword>
<feature type="transmembrane region" description="Helical" evidence="7">
    <location>
        <begin position="193"/>
        <end position="215"/>
    </location>
</feature>
<dbReference type="Proteomes" id="UP000276029">
    <property type="component" value="Unassembled WGS sequence"/>
</dbReference>
<keyword evidence="4 7" id="KW-0812">Transmembrane</keyword>
<keyword evidence="3" id="KW-1003">Cell membrane</keyword>
<feature type="transmembrane region" description="Helical" evidence="7">
    <location>
        <begin position="348"/>
        <end position="368"/>
    </location>
</feature>
<dbReference type="Gene3D" id="1.20.1250.20">
    <property type="entry name" value="MFS general substrate transporter like domains"/>
    <property type="match status" value="2"/>
</dbReference>
<dbReference type="SUPFAM" id="SSF103473">
    <property type="entry name" value="MFS general substrate transporter"/>
    <property type="match status" value="1"/>
</dbReference>
<evidence type="ECO:0000256" key="5">
    <source>
        <dbReference type="ARBA" id="ARBA00022989"/>
    </source>
</evidence>
<evidence type="ECO:0000256" key="6">
    <source>
        <dbReference type="ARBA" id="ARBA00023136"/>
    </source>
</evidence>
<dbReference type="KEGG" id="smic:SmB9_21120"/>
<keyword evidence="2" id="KW-0813">Transport</keyword>
<feature type="transmembrane region" description="Helical" evidence="7">
    <location>
        <begin position="38"/>
        <end position="56"/>
    </location>
</feature>
<dbReference type="CDD" id="cd17477">
    <property type="entry name" value="MFS_YcaD_like"/>
    <property type="match status" value="1"/>
</dbReference>
<protein>
    <submittedName>
        <fullName evidence="10">MFS family arabinose efflux permease</fullName>
    </submittedName>
    <submittedName>
        <fullName evidence="9">MFS transporter</fullName>
    </submittedName>
</protein>
<feature type="transmembrane region" description="Helical" evidence="7">
    <location>
        <begin position="126"/>
        <end position="150"/>
    </location>
</feature>
<sequence length="378" mass="38884">MIIGGLIASISLALIAIGVMTTLVPLYATGLGFTPHHIGWIAGIYYVGFLIGPWLAPPLVQRLGSGRAFAVAALLALGGIIVLPLFPEPAAWAALRFVSGTGFALLYILAEAGLNAEVDNAGRGRLLSLYMIASKAALITGQFVVGLLGVSGWAPFVVASAVVALAAIMRLNIPVGIALPAAGRLRPLRMIRAAPVAMAGCALYGLGEASLYALGPVYARAIGMSVAEVSTFMTAVLLGAAFAQWPLGWLSDRIDRRRAILIGAVGTVIAGCALGLPARPGFVVALAGGFVIGGCLLPLYGLLVALGNDSVSREERVEIGSGLVFAYAVGAMVGPPVAAALMETSTRGLPLWLAGLYAVQTLVLLTALRRRMPLAQPL</sequence>
<dbReference type="InterPro" id="IPR047200">
    <property type="entry name" value="MFS_YcaD-like"/>
</dbReference>
<evidence type="ECO:0000313" key="11">
    <source>
        <dbReference type="Proteomes" id="UP000275727"/>
    </source>
</evidence>
<dbReference type="InterPro" id="IPR020846">
    <property type="entry name" value="MFS_dom"/>
</dbReference>
<dbReference type="AlphaFoldDB" id="A0AAD1G192"/>
<feature type="transmembrane region" description="Helical" evidence="7">
    <location>
        <begin position="319"/>
        <end position="342"/>
    </location>
</feature>
<feature type="transmembrane region" description="Helical" evidence="7">
    <location>
        <begin position="68"/>
        <end position="86"/>
    </location>
</feature>
<evidence type="ECO:0000313" key="10">
    <source>
        <dbReference type="EMBL" id="RKS91476.1"/>
    </source>
</evidence>
<feature type="transmembrane region" description="Helical" evidence="7">
    <location>
        <begin position="7"/>
        <end position="26"/>
    </location>
</feature>
<feature type="transmembrane region" description="Helical" evidence="7">
    <location>
        <begin position="92"/>
        <end position="114"/>
    </location>
</feature>
<name>A0AAD1G192_SPHMI</name>
<feature type="domain" description="Major facilitator superfamily (MFS) profile" evidence="8">
    <location>
        <begin position="1"/>
        <end position="372"/>
    </location>
</feature>
<feature type="transmembrane region" description="Helical" evidence="7">
    <location>
        <begin position="156"/>
        <end position="181"/>
    </location>
</feature>
<keyword evidence="6 7" id="KW-0472">Membrane</keyword>
<evidence type="ECO:0000313" key="12">
    <source>
        <dbReference type="Proteomes" id="UP000276029"/>
    </source>
</evidence>
<reference evidence="9 11" key="1">
    <citation type="submission" date="2018-06" db="EMBL/GenBank/DDBJ databases">
        <title>Complete Genome Sequence of the Microcystin-Degrading Bacterium Sphingosinicella microcystinivorans Strain B-9.</title>
        <authorList>
            <person name="Jin H."/>
            <person name="Nishizawa T."/>
            <person name="Guo Y."/>
            <person name="Nishizawa A."/>
            <person name="Park H."/>
            <person name="Kato H."/>
            <person name="Tsuji K."/>
            <person name="Harada K."/>
        </authorList>
    </citation>
    <scope>NUCLEOTIDE SEQUENCE [LARGE SCALE GENOMIC DNA]</scope>
    <source>
        <strain evidence="9 11">B9</strain>
    </source>
</reference>
<reference evidence="10 12" key="2">
    <citation type="submission" date="2018-10" db="EMBL/GenBank/DDBJ databases">
        <title>Genomic Encyclopedia of Type Strains, Phase IV (KMG-IV): sequencing the most valuable type-strain genomes for metagenomic binning, comparative biology and taxonomic classification.</title>
        <authorList>
            <person name="Goeker M."/>
        </authorList>
    </citation>
    <scope>NUCLEOTIDE SEQUENCE [LARGE SCALE GENOMIC DNA]</scope>
    <source>
        <strain evidence="10 12">DSM 19791</strain>
    </source>
</reference>
<dbReference type="EMBL" id="RBWX01000007">
    <property type="protein sequence ID" value="RKS91476.1"/>
    <property type="molecule type" value="Genomic_DNA"/>
</dbReference>
<proteinExistence type="predicted"/>
<organism evidence="9 11">
    <name type="scientific">Sphingosinicella microcystinivorans</name>
    <dbReference type="NCBI Taxonomy" id="335406"/>
    <lineage>
        <taxon>Bacteria</taxon>
        <taxon>Pseudomonadati</taxon>
        <taxon>Pseudomonadota</taxon>
        <taxon>Alphaproteobacteria</taxon>
        <taxon>Sphingomonadales</taxon>
        <taxon>Sphingosinicellaceae</taxon>
        <taxon>Sphingosinicella</taxon>
    </lineage>
</organism>
<evidence type="ECO:0000259" key="8">
    <source>
        <dbReference type="PROSITE" id="PS50850"/>
    </source>
</evidence>
<evidence type="ECO:0000256" key="7">
    <source>
        <dbReference type="SAM" id="Phobius"/>
    </source>
</evidence>
<dbReference type="GO" id="GO:0005886">
    <property type="term" value="C:plasma membrane"/>
    <property type="evidence" value="ECO:0007669"/>
    <property type="project" value="UniProtKB-SubCell"/>
</dbReference>
<accession>A0AAD1G192</accession>
<dbReference type="GO" id="GO:0022857">
    <property type="term" value="F:transmembrane transporter activity"/>
    <property type="evidence" value="ECO:0007669"/>
    <property type="project" value="InterPro"/>
</dbReference>
<dbReference type="PANTHER" id="PTHR23521:SF2">
    <property type="entry name" value="TRANSPORTER MFS SUPERFAMILY"/>
    <property type="match status" value="1"/>
</dbReference>
<dbReference type="Pfam" id="PF07690">
    <property type="entry name" value="MFS_1"/>
    <property type="match status" value="1"/>
</dbReference>
<dbReference type="PROSITE" id="PS50850">
    <property type="entry name" value="MFS"/>
    <property type="match status" value="1"/>
</dbReference>
<dbReference type="InterPro" id="IPR011701">
    <property type="entry name" value="MFS"/>
</dbReference>
<keyword evidence="12" id="KW-1185">Reference proteome</keyword>
<dbReference type="PANTHER" id="PTHR23521">
    <property type="entry name" value="TRANSPORTER MFS SUPERFAMILY"/>
    <property type="match status" value="1"/>
</dbReference>
<gene>
    <name evidence="10" type="ORF">DFR51_1041</name>
    <name evidence="9" type="ORF">SmB9_21120</name>
</gene>
<comment type="subcellular location">
    <subcellularLocation>
        <location evidence="1">Cell membrane</location>
        <topology evidence="1">Multi-pass membrane protein</topology>
    </subcellularLocation>
</comment>
<feature type="transmembrane region" description="Helical" evidence="7">
    <location>
        <begin position="259"/>
        <end position="276"/>
    </location>
</feature>
<feature type="transmembrane region" description="Helical" evidence="7">
    <location>
        <begin position="221"/>
        <end position="247"/>
    </location>
</feature>
<evidence type="ECO:0000313" key="9">
    <source>
        <dbReference type="EMBL" id="BBE34454.1"/>
    </source>
</evidence>
<dbReference type="InterPro" id="IPR036259">
    <property type="entry name" value="MFS_trans_sf"/>
</dbReference>
<feature type="transmembrane region" description="Helical" evidence="7">
    <location>
        <begin position="282"/>
        <end position="307"/>
    </location>
</feature>
<evidence type="ECO:0000256" key="2">
    <source>
        <dbReference type="ARBA" id="ARBA00022448"/>
    </source>
</evidence>